<feature type="coiled-coil region" evidence="1">
    <location>
        <begin position="66"/>
        <end position="124"/>
    </location>
</feature>
<evidence type="ECO:0000313" key="4">
    <source>
        <dbReference type="Proteomes" id="UP000289220"/>
    </source>
</evidence>
<gene>
    <name evidence="3" type="ORF">BREV_BREV_00526</name>
</gene>
<keyword evidence="2" id="KW-1133">Transmembrane helix</keyword>
<keyword evidence="1" id="KW-0175">Coiled coil</keyword>
<dbReference type="Proteomes" id="UP000289220">
    <property type="component" value="Unassembled WGS sequence"/>
</dbReference>
<dbReference type="AlphaFoldDB" id="A0A7Z8Y5P9"/>
<name>A0A7Z8Y5P9_9CAUL</name>
<protein>
    <submittedName>
        <fullName evidence="3">Uncharacterized protein</fullName>
    </submittedName>
</protein>
<accession>A0A7Z8Y5P9</accession>
<reference evidence="3 4" key="1">
    <citation type="submission" date="2018-11" db="EMBL/GenBank/DDBJ databases">
        <authorList>
            <person name="Peiro R."/>
            <person name="Begona"/>
            <person name="Cbmso G."/>
            <person name="Lopez M."/>
            <person name="Gonzalez S."/>
            <person name="Sacristan E."/>
            <person name="Castillo E."/>
        </authorList>
    </citation>
    <scope>NUCLEOTIDE SEQUENCE [LARGE SCALE GENOMIC DNA]</scope>
    <source>
        <strain evidence="3">Brev_genome</strain>
    </source>
</reference>
<organism evidence="3 4">
    <name type="scientific">Brevundimonas mediterranea</name>
    <dbReference type="NCBI Taxonomy" id="74329"/>
    <lineage>
        <taxon>Bacteria</taxon>
        <taxon>Pseudomonadati</taxon>
        <taxon>Pseudomonadota</taxon>
        <taxon>Alphaproteobacteria</taxon>
        <taxon>Caulobacterales</taxon>
        <taxon>Caulobacteraceae</taxon>
        <taxon>Brevundimonas</taxon>
    </lineage>
</organism>
<dbReference type="EMBL" id="UXHF01000006">
    <property type="protein sequence ID" value="VDC51457.1"/>
    <property type="molecule type" value="Genomic_DNA"/>
</dbReference>
<comment type="caution">
    <text evidence="3">The sequence shown here is derived from an EMBL/GenBank/DDBJ whole genome shotgun (WGS) entry which is preliminary data.</text>
</comment>
<dbReference type="RefSeq" id="WP_154725488.1">
    <property type="nucleotide sequence ID" value="NZ_UXHF01000006.1"/>
</dbReference>
<keyword evidence="4" id="KW-1185">Reference proteome</keyword>
<feature type="transmembrane region" description="Helical" evidence="2">
    <location>
        <begin position="34"/>
        <end position="54"/>
    </location>
</feature>
<evidence type="ECO:0000256" key="1">
    <source>
        <dbReference type="SAM" id="Coils"/>
    </source>
</evidence>
<evidence type="ECO:0000256" key="2">
    <source>
        <dbReference type="SAM" id="Phobius"/>
    </source>
</evidence>
<proteinExistence type="predicted"/>
<keyword evidence="2" id="KW-0812">Transmembrane</keyword>
<keyword evidence="2" id="KW-0472">Membrane</keyword>
<sequence length="155" mass="16173">MDEFKRDDPNVIIPLTSTLPRVEETIVIQRESSAGWWAVGILCSLVLVVAVWLLTRPDGADDLTDLRLAQAEAAAAEAQATAANAVTATSATVNDRVAIAQAEAMEARADAVRATQEARAAEAQAAEPIIVERATAVRPAASNGTAVVTSTSPQP</sequence>
<evidence type="ECO:0000313" key="3">
    <source>
        <dbReference type="EMBL" id="VDC51457.1"/>
    </source>
</evidence>